<protein>
    <recommendedName>
        <fullName evidence="6">Telomeric repeat-binding factor 2</fullName>
    </recommendedName>
</protein>
<feature type="signal peptide" evidence="3">
    <location>
        <begin position="1"/>
        <end position="19"/>
    </location>
</feature>
<dbReference type="EMBL" id="CDGG01000001">
    <property type="protein sequence ID" value="CEI83184.1"/>
    <property type="molecule type" value="Genomic_DNA"/>
</dbReference>
<dbReference type="OrthoDB" id="2352785at2"/>
<dbReference type="Proteomes" id="UP000040453">
    <property type="component" value="Unassembled WGS sequence"/>
</dbReference>
<name>A0A0A1MU39_9BACI</name>
<dbReference type="AlphaFoldDB" id="A0A0A1MU39"/>
<feature type="compositionally biased region" description="Acidic residues" evidence="2">
    <location>
        <begin position="25"/>
        <end position="38"/>
    </location>
</feature>
<sequence length="214" mass="23887">MKKILLTVLFLLLSLVLFACGSEAEGEEDAQNSEESTEEENKGNTEEQTEDSESPQPGETEETEDGTRTLHRMWEEGETFETGPIVLTIDKIATAEASFEGETADMLETDHIEYIQVDVSVENTSDNDVTFYAGQGRMATSTGEQIEPDLWLSGHIDGEMMAGTKANDTFYYMLENSEAEDVESVRLVFSAPYDSESYDDLGEELDFEIELPKE</sequence>
<proteinExistence type="predicted"/>
<feature type="chain" id="PRO_5038553643" description="Telomeric repeat-binding factor 2" evidence="3">
    <location>
        <begin position="20"/>
        <end position="214"/>
    </location>
</feature>
<evidence type="ECO:0000256" key="2">
    <source>
        <dbReference type="SAM" id="MobiDB-lite"/>
    </source>
</evidence>
<dbReference type="InterPro" id="IPR029050">
    <property type="entry name" value="Immunoprotect_excell_Ig-like"/>
</dbReference>
<accession>A0A0A1MU39</accession>
<evidence type="ECO:0000313" key="4">
    <source>
        <dbReference type="EMBL" id="CEI83184.1"/>
    </source>
</evidence>
<dbReference type="STRING" id="545501.BN997_03088"/>
<evidence type="ECO:0000256" key="1">
    <source>
        <dbReference type="ARBA" id="ARBA00022729"/>
    </source>
</evidence>
<evidence type="ECO:0008006" key="6">
    <source>
        <dbReference type="Google" id="ProtNLM"/>
    </source>
</evidence>
<dbReference type="RefSeq" id="WP_042533459.1">
    <property type="nucleotide sequence ID" value="NZ_CDGG01000001.1"/>
</dbReference>
<feature type="compositionally biased region" description="Acidic residues" evidence="2">
    <location>
        <begin position="47"/>
        <end position="64"/>
    </location>
</feature>
<keyword evidence="5" id="KW-1185">Reference proteome</keyword>
<feature type="region of interest" description="Disordered" evidence="2">
    <location>
        <begin position="25"/>
        <end position="68"/>
    </location>
</feature>
<dbReference type="Gene3D" id="2.60.40.1240">
    <property type="match status" value="1"/>
</dbReference>
<gene>
    <name evidence="4" type="ORF">BN997_03088</name>
</gene>
<dbReference type="PROSITE" id="PS51257">
    <property type="entry name" value="PROKAR_LIPOPROTEIN"/>
    <property type="match status" value="1"/>
</dbReference>
<evidence type="ECO:0000313" key="5">
    <source>
        <dbReference type="Proteomes" id="UP000040453"/>
    </source>
</evidence>
<keyword evidence="1 3" id="KW-0732">Signal</keyword>
<organism evidence="4 5">
    <name type="scientific">Oceanobacillus oncorhynchi</name>
    <dbReference type="NCBI Taxonomy" id="545501"/>
    <lineage>
        <taxon>Bacteria</taxon>
        <taxon>Bacillati</taxon>
        <taxon>Bacillota</taxon>
        <taxon>Bacilli</taxon>
        <taxon>Bacillales</taxon>
        <taxon>Bacillaceae</taxon>
        <taxon>Oceanobacillus</taxon>
    </lineage>
</organism>
<evidence type="ECO:0000256" key="3">
    <source>
        <dbReference type="SAM" id="SignalP"/>
    </source>
</evidence>
<reference evidence="4 5" key="1">
    <citation type="submission" date="2014-11" db="EMBL/GenBank/DDBJ databases">
        <authorList>
            <person name="Urmite Genomes Urmite Genomes"/>
        </authorList>
    </citation>
    <scope>NUCLEOTIDE SEQUENCE [LARGE SCALE GENOMIC DNA]</scope>
    <source>
        <strain evidence="4 5">Oc5</strain>
    </source>
</reference>